<reference evidence="1" key="1">
    <citation type="journal article" date="2016" name="Front. Microbiol.">
        <title>Genome Sequence of the Piezophilic, Mesophilic Sulfate-Reducing Bacterium Desulfovibrio indicus J2T.</title>
        <authorList>
            <person name="Cao J."/>
            <person name="Maignien L."/>
            <person name="Shao Z."/>
            <person name="Alain K."/>
            <person name="Jebbar M."/>
        </authorList>
    </citation>
    <scope>NUCLEOTIDE SEQUENCE</scope>
    <source>
        <strain evidence="1">JCM 32048</strain>
    </source>
</reference>
<organism evidence="1 2">
    <name type="scientific">Methylobacterium frigidaeris</name>
    <dbReference type="NCBI Taxonomy" id="2038277"/>
    <lineage>
        <taxon>Bacteria</taxon>
        <taxon>Pseudomonadati</taxon>
        <taxon>Pseudomonadota</taxon>
        <taxon>Alphaproteobacteria</taxon>
        <taxon>Hyphomicrobiales</taxon>
        <taxon>Methylobacteriaceae</taxon>
        <taxon>Methylobacterium</taxon>
    </lineage>
</organism>
<evidence type="ECO:0000313" key="1">
    <source>
        <dbReference type="EMBL" id="GJD61594.1"/>
    </source>
</evidence>
<dbReference type="RefSeq" id="WP_099904185.1">
    <property type="nucleotide sequence ID" value="NZ_BPQJ01000006.1"/>
</dbReference>
<dbReference type="Proteomes" id="UP001055286">
    <property type="component" value="Unassembled WGS sequence"/>
</dbReference>
<keyword evidence="2" id="KW-1185">Reference proteome</keyword>
<comment type="caution">
    <text evidence="1">The sequence shown here is derived from an EMBL/GenBank/DDBJ whole genome shotgun (WGS) entry which is preliminary data.</text>
</comment>
<reference evidence="1" key="2">
    <citation type="submission" date="2021-08" db="EMBL/GenBank/DDBJ databases">
        <authorList>
            <person name="Tani A."/>
            <person name="Ola A."/>
            <person name="Ogura Y."/>
            <person name="Katsura K."/>
            <person name="Hayashi T."/>
        </authorList>
    </citation>
    <scope>NUCLEOTIDE SEQUENCE</scope>
    <source>
        <strain evidence="1">JCM 32048</strain>
    </source>
</reference>
<dbReference type="AlphaFoldDB" id="A0AA37H9N5"/>
<dbReference type="EMBL" id="BPQJ01000006">
    <property type="protein sequence ID" value="GJD61594.1"/>
    <property type="molecule type" value="Genomic_DNA"/>
</dbReference>
<gene>
    <name evidence="1" type="ORF">MPEAHAMD_1737</name>
</gene>
<protein>
    <submittedName>
        <fullName evidence="1">Uncharacterized protein</fullName>
    </submittedName>
</protein>
<evidence type="ECO:0000313" key="2">
    <source>
        <dbReference type="Proteomes" id="UP001055286"/>
    </source>
</evidence>
<name>A0AA37H9N5_9HYPH</name>
<accession>A0AA37H9N5</accession>
<proteinExistence type="predicted"/>
<sequence>MLLSEYESGWRNVAAGMKALVDDLAFDIIPVTAAVADDCAAAYAKWARVCIRRVCILSP</sequence>